<keyword evidence="7 8" id="KW-0472">Membrane</keyword>
<dbReference type="GO" id="GO:0033214">
    <property type="term" value="P:siderophore-iron import into cell"/>
    <property type="evidence" value="ECO:0007669"/>
    <property type="project" value="TreeGrafter"/>
</dbReference>
<feature type="transmembrane region" description="Helical" evidence="8">
    <location>
        <begin position="72"/>
        <end position="89"/>
    </location>
</feature>
<dbReference type="PANTHER" id="PTHR30472:SF1">
    <property type="entry name" value="FE(3+) DICITRATE TRANSPORT SYSTEM PERMEASE PROTEIN FECC-RELATED"/>
    <property type="match status" value="1"/>
</dbReference>
<dbReference type="GO" id="GO:0022857">
    <property type="term" value="F:transmembrane transporter activity"/>
    <property type="evidence" value="ECO:0007669"/>
    <property type="project" value="InterPro"/>
</dbReference>
<gene>
    <name evidence="9" type="ORF">DFR68_106625</name>
</gene>
<dbReference type="PANTHER" id="PTHR30472">
    <property type="entry name" value="FERRIC ENTEROBACTIN TRANSPORT SYSTEM PERMEASE PROTEIN"/>
    <property type="match status" value="1"/>
</dbReference>
<dbReference type="EMBL" id="QQAZ01000006">
    <property type="protein sequence ID" value="RDI50186.1"/>
    <property type="molecule type" value="Genomic_DNA"/>
</dbReference>
<feature type="transmembrane region" description="Helical" evidence="8">
    <location>
        <begin position="319"/>
        <end position="336"/>
    </location>
</feature>
<dbReference type="Proteomes" id="UP000255355">
    <property type="component" value="Unassembled WGS sequence"/>
</dbReference>
<dbReference type="InterPro" id="IPR000522">
    <property type="entry name" value="ABC_transptr_permease_BtuC"/>
</dbReference>
<evidence type="ECO:0000256" key="4">
    <source>
        <dbReference type="ARBA" id="ARBA00022475"/>
    </source>
</evidence>
<feature type="transmembrane region" description="Helical" evidence="8">
    <location>
        <begin position="21"/>
        <end position="43"/>
    </location>
</feature>
<feature type="transmembrane region" description="Helical" evidence="8">
    <location>
        <begin position="289"/>
        <end position="307"/>
    </location>
</feature>
<evidence type="ECO:0000256" key="2">
    <source>
        <dbReference type="ARBA" id="ARBA00007935"/>
    </source>
</evidence>
<evidence type="ECO:0000256" key="3">
    <source>
        <dbReference type="ARBA" id="ARBA00022448"/>
    </source>
</evidence>
<feature type="transmembrane region" description="Helical" evidence="8">
    <location>
        <begin position="159"/>
        <end position="180"/>
    </location>
</feature>
<keyword evidence="3" id="KW-0813">Transport</keyword>
<dbReference type="RefSeq" id="WP_084520445.1">
    <property type="nucleotide sequence ID" value="NZ_QQAZ01000006.1"/>
</dbReference>
<dbReference type="STRING" id="1210089.GCA_001613165_07767"/>
<organism evidence="9 10">
    <name type="scientific">Nocardia mexicana</name>
    <dbReference type="NCBI Taxonomy" id="279262"/>
    <lineage>
        <taxon>Bacteria</taxon>
        <taxon>Bacillati</taxon>
        <taxon>Actinomycetota</taxon>
        <taxon>Actinomycetes</taxon>
        <taxon>Mycobacteriales</taxon>
        <taxon>Nocardiaceae</taxon>
        <taxon>Nocardia</taxon>
    </lineage>
</organism>
<feature type="transmembrane region" description="Helical" evidence="8">
    <location>
        <begin position="200"/>
        <end position="221"/>
    </location>
</feature>
<evidence type="ECO:0000256" key="5">
    <source>
        <dbReference type="ARBA" id="ARBA00022692"/>
    </source>
</evidence>
<comment type="caution">
    <text evidence="9">The sequence shown here is derived from an EMBL/GenBank/DDBJ whole genome shotgun (WGS) entry which is preliminary data.</text>
</comment>
<evidence type="ECO:0000313" key="9">
    <source>
        <dbReference type="EMBL" id="RDI50186.1"/>
    </source>
</evidence>
<keyword evidence="6 8" id="KW-1133">Transmembrane helix</keyword>
<keyword evidence="10" id="KW-1185">Reference proteome</keyword>
<dbReference type="AlphaFoldDB" id="A0A370H2F6"/>
<keyword evidence="4" id="KW-1003">Cell membrane</keyword>
<dbReference type="SUPFAM" id="SSF81345">
    <property type="entry name" value="ABC transporter involved in vitamin B12 uptake, BtuC"/>
    <property type="match status" value="1"/>
</dbReference>
<comment type="subcellular location">
    <subcellularLocation>
        <location evidence="1">Cell membrane</location>
        <topology evidence="1">Multi-pass membrane protein</topology>
    </subcellularLocation>
</comment>
<dbReference type="CDD" id="cd06550">
    <property type="entry name" value="TM_ABC_iron-siderophores_like"/>
    <property type="match status" value="1"/>
</dbReference>
<dbReference type="FunFam" id="1.10.3470.10:FF:000001">
    <property type="entry name" value="Vitamin B12 ABC transporter permease BtuC"/>
    <property type="match status" value="1"/>
</dbReference>
<feature type="transmembrane region" description="Helical" evidence="8">
    <location>
        <begin position="128"/>
        <end position="147"/>
    </location>
</feature>
<evidence type="ECO:0000256" key="7">
    <source>
        <dbReference type="ARBA" id="ARBA00023136"/>
    </source>
</evidence>
<comment type="similarity">
    <text evidence="2">Belongs to the binding-protein-dependent transport system permease family. FecCD subfamily.</text>
</comment>
<accession>A0A370H2F6</accession>
<dbReference type="InterPro" id="IPR037294">
    <property type="entry name" value="ABC_BtuC-like"/>
</dbReference>
<evidence type="ECO:0000256" key="8">
    <source>
        <dbReference type="SAM" id="Phobius"/>
    </source>
</evidence>
<feature type="transmembrane region" description="Helical" evidence="8">
    <location>
        <begin position="101"/>
        <end position="122"/>
    </location>
</feature>
<evidence type="ECO:0000256" key="6">
    <source>
        <dbReference type="ARBA" id="ARBA00022989"/>
    </source>
</evidence>
<feature type="transmembrane region" description="Helical" evidence="8">
    <location>
        <begin position="247"/>
        <end position="269"/>
    </location>
</feature>
<protein>
    <submittedName>
        <fullName evidence="9">Iron complex transport system permease protein</fullName>
    </submittedName>
</protein>
<keyword evidence="5 8" id="KW-0812">Transmembrane</keyword>
<evidence type="ECO:0000313" key="10">
    <source>
        <dbReference type="Proteomes" id="UP000255355"/>
    </source>
</evidence>
<proteinExistence type="inferred from homology"/>
<sequence>MGGLAVDRAPIPTRIRRWPGWFLAVSVLAAVCVISLLVGAKYIPVQDVWSALWRDDGSVDGLIVTGYRVPRTLLGLLVGVALGIAGCLMQGLTRNPLADPGLLGINAGAAFTITIAVAFLGVSGITSYVWFGFAGAAAVSVVVYRLGTAGRQGADPIRLTLAGVAVTAVLSGLTKGMILLNAKAFDEMRQWDSGSLTDRGYDIIAGAAPFIAVGVVAAVIASRSLNAVALGEDLAHALGVRVGRTRLLTAAALTLLCGTATAAVGPIAFVGLAVPHIARWIVGPDQRLIVAYSMLLAPTLVLAADVLGRIIIRPDEVPAGLVAAFLGAPALIWLARRPTVSAT</sequence>
<dbReference type="GO" id="GO:0005886">
    <property type="term" value="C:plasma membrane"/>
    <property type="evidence" value="ECO:0007669"/>
    <property type="project" value="UniProtKB-SubCell"/>
</dbReference>
<reference evidence="9 10" key="1">
    <citation type="submission" date="2018-07" db="EMBL/GenBank/DDBJ databases">
        <title>Genomic Encyclopedia of Type Strains, Phase IV (KMG-IV): sequencing the most valuable type-strain genomes for metagenomic binning, comparative biology and taxonomic classification.</title>
        <authorList>
            <person name="Goeker M."/>
        </authorList>
    </citation>
    <scope>NUCLEOTIDE SEQUENCE [LARGE SCALE GENOMIC DNA]</scope>
    <source>
        <strain evidence="9 10">DSM 44952</strain>
    </source>
</reference>
<dbReference type="Gene3D" id="1.10.3470.10">
    <property type="entry name" value="ABC transporter involved in vitamin B12 uptake, BtuC"/>
    <property type="match status" value="1"/>
</dbReference>
<dbReference type="OrthoDB" id="9782305at2"/>
<name>A0A370H2F6_9NOCA</name>
<dbReference type="Pfam" id="PF01032">
    <property type="entry name" value="FecCD"/>
    <property type="match status" value="1"/>
</dbReference>
<evidence type="ECO:0000256" key="1">
    <source>
        <dbReference type="ARBA" id="ARBA00004651"/>
    </source>
</evidence>